<gene>
    <name evidence="5" type="ORF">ABZ071_32400</name>
</gene>
<evidence type="ECO:0000256" key="1">
    <source>
        <dbReference type="ARBA" id="ARBA00022505"/>
    </source>
</evidence>
<dbReference type="InterPro" id="IPR000674">
    <property type="entry name" value="Ald_Oxase/Xan_DH_a/b"/>
</dbReference>
<name>A0ABV2VUN3_9ACTN</name>
<accession>A0ABV2VUN3</accession>
<dbReference type="Pfam" id="PF02738">
    <property type="entry name" value="MoCoBD_1"/>
    <property type="match status" value="1"/>
</dbReference>
<proteinExistence type="predicted"/>
<evidence type="ECO:0000313" key="6">
    <source>
        <dbReference type="Proteomes" id="UP001550348"/>
    </source>
</evidence>
<dbReference type="InterPro" id="IPR008274">
    <property type="entry name" value="AldOxase/xan_DH_MoCoBD1"/>
</dbReference>
<evidence type="ECO:0000256" key="2">
    <source>
        <dbReference type="ARBA" id="ARBA00023002"/>
    </source>
</evidence>
<dbReference type="RefSeq" id="WP_355668009.1">
    <property type="nucleotide sequence ID" value="NZ_JBEXRX010000194.1"/>
</dbReference>
<evidence type="ECO:0000259" key="4">
    <source>
        <dbReference type="SMART" id="SM01008"/>
    </source>
</evidence>
<dbReference type="Proteomes" id="UP001550348">
    <property type="component" value="Unassembled WGS sequence"/>
</dbReference>
<dbReference type="Gene3D" id="3.90.1170.50">
    <property type="entry name" value="Aldehyde oxidase/xanthine dehydrogenase, a/b hammerhead"/>
    <property type="match status" value="1"/>
</dbReference>
<feature type="region of interest" description="Disordered" evidence="3">
    <location>
        <begin position="1"/>
        <end position="20"/>
    </location>
</feature>
<dbReference type="SMART" id="SM01008">
    <property type="entry name" value="Ald_Xan_dh_C"/>
    <property type="match status" value="1"/>
</dbReference>
<dbReference type="PANTHER" id="PTHR11908:SF132">
    <property type="entry name" value="ALDEHYDE OXIDASE 1-RELATED"/>
    <property type="match status" value="1"/>
</dbReference>
<keyword evidence="6" id="KW-1185">Reference proteome</keyword>
<dbReference type="InterPro" id="IPR036856">
    <property type="entry name" value="Ald_Oxase/Xan_DH_a/b_sf"/>
</dbReference>
<evidence type="ECO:0000313" key="5">
    <source>
        <dbReference type="EMBL" id="MEU0156501.1"/>
    </source>
</evidence>
<dbReference type="InterPro" id="IPR046867">
    <property type="entry name" value="AldOxase/xan_DH_MoCoBD2"/>
</dbReference>
<dbReference type="SUPFAM" id="SSF54665">
    <property type="entry name" value="CO dehydrogenase molybdoprotein N-domain-like"/>
    <property type="match status" value="1"/>
</dbReference>
<keyword evidence="1" id="KW-0500">Molybdenum</keyword>
<dbReference type="EMBL" id="JBEXRX010000194">
    <property type="protein sequence ID" value="MEU0156501.1"/>
    <property type="molecule type" value="Genomic_DNA"/>
</dbReference>
<protein>
    <submittedName>
        <fullName evidence="5">Xanthine dehydrogenase family protein molybdopterin-binding subunit</fullName>
    </submittedName>
</protein>
<evidence type="ECO:0000256" key="3">
    <source>
        <dbReference type="SAM" id="MobiDB-lite"/>
    </source>
</evidence>
<dbReference type="Pfam" id="PF01315">
    <property type="entry name" value="Ald_Xan_dh_C"/>
    <property type="match status" value="1"/>
</dbReference>
<dbReference type="Gene3D" id="3.30.365.10">
    <property type="entry name" value="Aldehyde oxidase/xanthine dehydrogenase, molybdopterin binding domain"/>
    <property type="match status" value="4"/>
</dbReference>
<sequence length="803" mass="85400">MSGGPEEGRIGSPAPRIEDPRLLTGRGRYVADLTAPHLAHAAFLRSTVPHARITVDASAARTAPGVVAVFTAADLAGTLGPVSFDASIPGMTQLVHAALADDRVRLIGDPVAMVVADSRYLAEDALELIEVRYDELPPVPDVATALDPAAPALYDVAPGNVPYHDTARYGDVDGAFRSADRVIGRTLRQHRYMAAPLETRGGLAAYEPAGGELTYHASAHAPHLMRMVLAAHLRLPPHRVRVVVPDMGGSFGSKWGITREDLLVCAAAVRTGRPVRWIEDRRENLLVGGHARDESLHLEAAVRADGTLLGLRARVVMDIGAYSVIPMNPAFFTLALRLLIPGPYRVPAYDFEVSTVCTNKGPYVAYRGPWAVETWAREVLLDIIAGELGLAPEEIRRRNLVTPAEQPYRTAAGWRLDGTRAPATLDRALELADLPRFRTEQRRARERGEVLGFGLATFIEPSPGGAEFLAMSGGGKETARVRVEPTGEVSLFTSQIPHGQGHETTLAQVVAAEFGLPYTAVRVVHGDTDATPFSMVGTGGSRAATFGSGAAARAARAVRDQVLRLASGMLGAPPKELELAGGRVCVRERPATGLTMVQLAGMVSLAPAYLPPDTPTELAATATYDGADGGFAQATHCCWVRVDPGTGQVEITRYLVVEDCGSMINPAVVEGQIRGGAAQGLGGVLYERLHYDEAARPLSDTLRDYLLPTAADVPPIEIVHLGPEPGADPPDYRGVGEGGAICAPPAITNALSDALGIEITQQSVAPSFVLAALRKGPAKYYSVGLRSIVWFRRECGMDAGWTT</sequence>
<dbReference type="SUPFAM" id="SSF56003">
    <property type="entry name" value="Molybdenum cofactor-binding domain"/>
    <property type="match status" value="1"/>
</dbReference>
<keyword evidence="2" id="KW-0560">Oxidoreductase</keyword>
<dbReference type="Pfam" id="PF20256">
    <property type="entry name" value="MoCoBD_2"/>
    <property type="match status" value="1"/>
</dbReference>
<dbReference type="InterPro" id="IPR016208">
    <property type="entry name" value="Ald_Oxase/xanthine_DH-like"/>
</dbReference>
<reference evidence="5 6" key="1">
    <citation type="submission" date="2024-06" db="EMBL/GenBank/DDBJ databases">
        <title>The Natural Products Discovery Center: Release of the First 8490 Sequenced Strains for Exploring Actinobacteria Biosynthetic Diversity.</title>
        <authorList>
            <person name="Kalkreuter E."/>
            <person name="Kautsar S.A."/>
            <person name="Yang D."/>
            <person name="Bader C.D."/>
            <person name="Teijaro C.N."/>
            <person name="Fluegel L."/>
            <person name="Davis C.M."/>
            <person name="Simpson J.R."/>
            <person name="Lauterbach L."/>
            <person name="Steele A.D."/>
            <person name="Gui C."/>
            <person name="Meng S."/>
            <person name="Li G."/>
            <person name="Viehrig K."/>
            <person name="Ye F."/>
            <person name="Su P."/>
            <person name="Kiefer A.F."/>
            <person name="Nichols A."/>
            <person name="Cepeda A.J."/>
            <person name="Yan W."/>
            <person name="Fan B."/>
            <person name="Jiang Y."/>
            <person name="Adhikari A."/>
            <person name="Zheng C.-J."/>
            <person name="Schuster L."/>
            <person name="Cowan T.M."/>
            <person name="Smanski M.J."/>
            <person name="Chevrette M.G."/>
            <person name="De Carvalho L.P.S."/>
            <person name="Shen B."/>
        </authorList>
    </citation>
    <scope>NUCLEOTIDE SEQUENCE [LARGE SCALE GENOMIC DNA]</scope>
    <source>
        <strain evidence="5 6">NPDC006286</strain>
    </source>
</reference>
<comment type="caution">
    <text evidence="5">The sequence shown here is derived from an EMBL/GenBank/DDBJ whole genome shotgun (WGS) entry which is preliminary data.</text>
</comment>
<organism evidence="5 6">
    <name type="scientific">Micromonospora fulviviridis</name>
    <dbReference type="NCBI Taxonomy" id="47860"/>
    <lineage>
        <taxon>Bacteria</taxon>
        <taxon>Bacillati</taxon>
        <taxon>Actinomycetota</taxon>
        <taxon>Actinomycetes</taxon>
        <taxon>Micromonosporales</taxon>
        <taxon>Micromonosporaceae</taxon>
        <taxon>Micromonospora</taxon>
    </lineage>
</organism>
<feature type="domain" description="Aldehyde oxidase/xanthine dehydrogenase a/b hammerhead" evidence="4">
    <location>
        <begin position="24"/>
        <end position="137"/>
    </location>
</feature>
<dbReference type="PANTHER" id="PTHR11908">
    <property type="entry name" value="XANTHINE DEHYDROGENASE"/>
    <property type="match status" value="1"/>
</dbReference>
<dbReference type="InterPro" id="IPR037165">
    <property type="entry name" value="AldOxase/xan_DH_Mopterin-bd_sf"/>
</dbReference>